<evidence type="ECO:0000313" key="8">
    <source>
        <dbReference type="EMBL" id="RFS84182.1"/>
    </source>
</evidence>
<keyword evidence="4" id="KW-0408">Iron</keyword>
<evidence type="ECO:0000256" key="4">
    <source>
        <dbReference type="ARBA" id="ARBA00023004"/>
    </source>
</evidence>
<dbReference type="GO" id="GO:0005829">
    <property type="term" value="C:cytosol"/>
    <property type="evidence" value="ECO:0007669"/>
    <property type="project" value="TreeGrafter"/>
</dbReference>
<feature type="domain" description="B12-binding" evidence="7">
    <location>
        <begin position="151"/>
        <end position="295"/>
    </location>
</feature>
<feature type="compositionally biased region" description="Low complexity" evidence="6">
    <location>
        <begin position="13"/>
        <end position="35"/>
    </location>
</feature>
<feature type="compositionally biased region" description="Acidic residues" evidence="6">
    <location>
        <begin position="701"/>
        <end position="711"/>
    </location>
</feature>
<evidence type="ECO:0000313" key="9">
    <source>
        <dbReference type="Proteomes" id="UP000262882"/>
    </source>
</evidence>
<evidence type="ECO:0000256" key="6">
    <source>
        <dbReference type="SAM" id="MobiDB-lite"/>
    </source>
</evidence>
<dbReference type="SUPFAM" id="SSF102114">
    <property type="entry name" value="Radical SAM enzymes"/>
    <property type="match status" value="1"/>
</dbReference>
<dbReference type="Gene3D" id="3.40.50.280">
    <property type="entry name" value="Cobalamin-binding domain"/>
    <property type="match status" value="1"/>
</dbReference>
<dbReference type="PROSITE" id="PS51332">
    <property type="entry name" value="B12_BINDING"/>
    <property type="match status" value="1"/>
</dbReference>
<dbReference type="InterPro" id="IPR023984">
    <property type="entry name" value="rSAM_ocin_1"/>
</dbReference>
<keyword evidence="2" id="KW-0949">S-adenosyl-L-methionine</keyword>
<dbReference type="Pfam" id="PF04055">
    <property type="entry name" value="Radical_SAM"/>
    <property type="match status" value="1"/>
</dbReference>
<dbReference type="InterPro" id="IPR051198">
    <property type="entry name" value="BchE-like"/>
</dbReference>
<gene>
    <name evidence="8" type="ORF">D0T12_18735</name>
</gene>
<dbReference type="InterPro" id="IPR058240">
    <property type="entry name" value="rSAM_sf"/>
</dbReference>
<feature type="region of interest" description="Disordered" evidence="6">
    <location>
        <begin position="1"/>
        <end position="56"/>
    </location>
</feature>
<dbReference type="Proteomes" id="UP000262882">
    <property type="component" value="Unassembled WGS sequence"/>
</dbReference>
<dbReference type="GO" id="GO:0031419">
    <property type="term" value="F:cobalamin binding"/>
    <property type="evidence" value="ECO:0007669"/>
    <property type="project" value="InterPro"/>
</dbReference>
<dbReference type="SMART" id="SM00729">
    <property type="entry name" value="Elp3"/>
    <property type="match status" value="1"/>
</dbReference>
<keyword evidence="9" id="KW-1185">Reference proteome</keyword>
<dbReference type="PANTHER" id="PTHR43409">
    <property type="entry name" value="ANAEROBIC MAGNESIUM-PROTOPORPHYRIN IX MONOMETHYL ESTER CYCLASE-RELATED"/>
    <property type="match status" value="1"/>
</dbReference>
<comment type="cofactor">
    <cofactor evidence="1">
        <name>[4Fe-4S] cluster</name>
        <dbReference type="ChEBI" id="CHEBI:49883"/>
    </cofactor>
</comment>
<dbReference type="InterPro" id="IPR006158">
    <property type="entry name" value="Cobalamin-bd"/>
</dbReference>
<dbReference type="GO" id="GO:0051536">
    <property type="term" value="F:iron-sulfur cluster binding"/>
    <property type="evidence" value="ECO:0007669"/>
    <property type="project" value="UniProtKB-KW"/>
</dbReference>
<dbReference type="NCBIfam" id="TIGR03975">
    <property type="entry name" value="rSAM_ocin_1"/>
    <property type="match status" value="1"/>
</dbReference>
<name>A0A372GG61_9ACTN</name>
<evidence type="ECO:0000256" key="5">
    <source>
        <dbReference type="ARBA" id="ARBA00023014"/>
    </source>
</evidence>
<dbReference type="AlphaFoldDB" id="A0A372GG61"/>
<proteinExistence type="predicted"/>
<protein>
    <submittedName>
        <fullName evidence="8">RiPP maturation radical SAM protein 1</fullName>
    </submittedName>
</protein>
<keyword evidence="5" id="KW-0411">Iron-sulfur</keyword>
<keyword evidence="3" id="KW-0479">Metal-binding</keyword>
<accession>A0A372GG61</accession>
<dbReference type="SFLD" id="SFLDS00029">
    <property type="entry name" value="Radical_SAM"/>
    <property type="match status" value="1"/>
</dbReference>
<comment type="caution">
    <text evidence="8">The sequence shown here is derived from an EMBL/GenBank/DDBJ whole genome shotgun (WGS) entry which is preliminary data.</text>
</comment>
<feature type="region of interest" description="Disordered" evidence="6">
    <location>
        <begin position="700"/>
        <end position="740"/>
    </location>
</feature>
<dbReference type="InterPro" id="IPR006638">
    <property type="entry name" value="Elp3/MiaA/NifB-like_rSAM"/>
</dbReference>
<evidence type="ECO:0000256" key="3">
    <source>
        <dbReference type="ARBA" id="ARBA00022723"/>
    </source>
</evidence>
<feature type="compositionally biased region" description="Basic and acidic residues" evidence="6">
    <location>
        <begin position="45"/>
        <end position="54"/>
    </location>
</feature>
<reference evidence="8 9" key="1">
    <citation type="submission" date="2018-08" db="EMBL/GenBank/DDBJ databases">
        <title>Actinomadura spongicola sp. nov., isolated from marine sponge Leucetta chagosensis.</title>
        <authorList>
            <person name="Li L."/>
            <person name="Lin H.W."/>
        </authorList>
    </citation>
    <scope>NUCLEOTIDE SEQUENCE [LARGE SCALE GENOMIC DNA]</scope>
    <source>
        <strain evidence="8 9">LHW52907</strain>
    </source>
</reference>
<organism evidence="8 9">
    <name type="scientific">Actinomadura spongiicola</name>
    <dbReference type="NCBI Taxonomy" id="2303421"/>
    <lineage>
        <taxon>Bacteria</taxon>
        <taxon>Bacillati</taxon>
        <taxon>Actinomycetota</taxon>
        <taxon>Actinomycetes</taxon>
        <taxon>Streptosporangiales</taxon>
        <taxon>Thermomonosporaceae</taxon>
        <taxon>Actinomadura</taxon>
    </lineage>
</organism>
<dbReference type="SFLD" id="SFLDF00324">
    <property type="entry name" value="bacteriocin_maturation"/>
    <property type="match status" value="1"/>
</dbReference>
<dbReference type="GO" id="GO:0003824">
    <property type="term" value="F:catalytic activity"/>
    <property type="evidence" value="ECO:0007669"/>
    <property type="project" value="InterPro"/>
</dbReference>
<evidence type="ECO:0000259" key="7">
    <source>
        <dbReference type="PROSITE" id="PS51332"/>
    </source>
</evidence>
<dbReference type="GO" id="GO:0046872">
    <property type="term" value="F:metal ion binding"/>
    <property type="evidence" value="ECO:0007669"/>
    <property type="project" value="UniProtKB-KW"/>
</dbReference>
<sequence length="740" mass="83422">MSTTTSCSKRARTAPSRRSSSMTSAPAPSSHPASTEAGAAGTEPRTGRVRKEQQRTPLNRTFMSCMSILHLRASERRLRLGREKEGTMRIALINMPFADWYRPSVALSQLAAHTRREFGDSVQVDICYVNIDFALFFGAGEYNRLANEYNNLTTGIGEWLFRQLAFPDAADNASAYFQRYFAEDRSADFRAHLLRIRSRLAEFCDGVITDYRLTDADVVGFTSMFSQSIPSIALAQLIKQRGPDTLTIMGGANCEAPMGAVLAENVTALDFIFSGPALHTFPEFVRCVLDGKPELAENIPGIMSRRNVATDRFRGAIGRDRDIDDYVQPEYQSFVDKFKHSEDALRESGGTDRPTLYFETSRGCWWGQRSHCTFCGLNGMGMGFRAMAPDKALEQLNWLFEFAPWCTSFHGTDNIMPRNYLRDVLPRLAPPPNVTLFYEVKVPIADRDFQTMAQAGVREVQPGIEALATSTLKLMGKGTTSFLNLQFLQKCLKYDIVPVWNLLIGFPGEEEDVYRKYARELSHLVHLPPPDGTFLVRFDRYSPYFTKSEEYGLDLRPLDFYRLAYPVVPDDQLQDLAYFFVDENLAPYQVQSIEWITELRRLTDAWRAAWRNGPPPRLVLTENEGRSGVLDTRSGTRRWSPIDSETEAMLRRLTSPARPDKLASQLDLPIDQVHAQLAELRHRKFLFEENGTVISLVTIETENDEDPEDTSTEQPRIHLPLLSPAGASPTTGTPPSDCAS</sequence>
<dbReference type="EMBL" id="QVNQ01000005">
    <property type="protein sequence ID" value="RFS84182.1"/>
    <property type="molecule type" value="Genomic_DNA"/>
</dbReference>
<dbReference type="PANTHER" id="PTHR43409:SF7">
    <property type="entry name" value="BLL1977 PROTEIN"/>
    <property type="match status" value="1"/>
</dbReference>
<feature type="compositionally biased region" description="Low complexity" evidence="6">
    <location>
        <begin position="723"/>
        <end position="740"/>
    </location>
</feature>
<dbReference type="SFLD" id="SFLDG01082">
    <property type="entry name" value="B12-binding_domain_containing"/>
    <property type="match status" value="1"/>
</dbReference>
<evidence type="ECO:0000256" key="2">
    <source>
        <dbReference type="ARBA" id="ARBA00022691"/>
    </source>
</evidence>
<evidence type="ECO:0000256" key="1">
    <source>
        <dbReference type="ARBA" id="ARBA00001966"/>
    </source>
</evidence>
<dbReference type="InterPro" id="IPR007197">
    <property type="entry name" value="rSAM"/>
</dbReference>